<evidence type="ECO:0000256" key="2">
    <source>
        <dbReference type="ARBA" id="ARBA00023125"/>
    </source>
</evidence>
<accession>A0A1H3CPA1</accession>
<proteinExistence type="predicted"/>
<evidence type="ECO:0000313" key="6">
    <source>
        <dbReference type="Proteomes" id="UP000199441"/>
    </source>
</evidence>
<dbReference type="STRING" id="670155.SAMN04488001_3507"/>
<dbReference type="PANTHER" id="PTHR43537">
    <property type="entry name" value="TRANSCRIPTIONAL REGULATOR, GNTR FAMILY"/>
    <property type="match status" value="1"/>
</dbReference>
<gene>
    <name evidence="5" type="ORF">SAMN04488001_3507</name>
</gene>
<keyword evidence="2" id="KW-0238">DNA-binding</keyword>
<keyword evidence="1" id="KW-0805">Transcription regulation</keyword>
<dbReference type="InterPro" id="IPR000524">
    <property type="entry name" value="Tscrpt_reg_HTH_GntR"/>
</dbReference>
<keyword evidence="3" id="KW-0804">Transcription</keyword>
<dbReference type="GO" id="GO:0003677">
    <property type="term" value="F:DNA binding"/>
    <property type="evidence" value="ECO:0007669"/>
    <property type="project" value="UniProtKB-KW"/>
</dbReference>
<name>A0A1H3CPA1_9RHOB</name>
<keyword evidence="6" id="KW-1185">Reference proteome</keyword>
<evidence type="ECO:0000259" key="4">
    <source>
        <dbReference type="PROSITE" id="PS50949"/>
    </source>
</evidence>
<dbReference type="InterPro" id="IPR008920">
    <property type="entry name" value="TF_FadR/GntR_C"/>
</dbReference>
<dbReference type="SUPFAM" id="SSF46785">
    <property type="entry name" value="Winged helix' DNA-binding domain"/>
    <property type="match status" value="1"/>
</dbReference>
<dbReference type="InterPro" id="IPR036390">
    <property type="entry name" value="WH_DNA-bd_sf"/>
</dbReference>
<dbReference type="PANTHER" id="PTHR43537:SF5">
    <property type="entry name" value="UXU OPERON TRANSCRIPTIONAL REGULATOR"/>
    <property type="match status" value="1"/>
</dbReference>
<evidence type="ECO:0000256" key="1">
    <source>
        <dbReference type="ARBA" id="ARBA00023015"/>
    </source>
</evidence>
<dbReference type="Gene3D" id="1.20.120.530">
    <property type="entry name" value="GntR ligand-binding domain-like"/>
    <property type="match status" value="1"/>
</dbReference>
<dbReference type="InterPro" id="IPR036388">
    <property type="entry name" value="WH-like_DNA-bd_sf"/>
</dbReference>
<dbReference type="InterPro" id="IPR011711">
    <property type="entry name" value="GntR_C"/>
</dbReference>
<evidence type="ECO:0000256" key="3">
    <source>
        <dbReference type="ARBA" id="ARBA00023163"/>
    </source>
</evidence>
<dbReference type="AlphaFoldDB" id="A0A1H3CPA1"/>
<dbReference type="GO" id="GO:0003700">
    <property type="term" value="F:DNA-binding transcription factor activity"/>
    <property type="evidence" value="ECO:0007669"/>
    <property type="project" value="InterPro"/>
</dbReference>
<dbReference type="CDD" id="cd07377">
    <property type="entry name" value="WHTH_GntR"/>
    <property type="match status" value="1"/>
</dbReference>
<reference evidence="6" key="1">
    <citation type="submission" date="2016-10" db="EMBL/GenBank/DDBJ databases">
        <authorList>
            <person name="Varghese N."/>
            <person name="Submissions S."/>
        </authorList>
    </citation>
    <scope>NUCLEOTIDE SEQUENCE [LARGE SCALE GENOMIC DNA]</scope>
    <source>
        <strain evidence="6">DSM 26922</strain>
    </source>
</reference>
<organism evidence="5 6">
    <name type="scientific">Litoreibacter albidus</name>
    <dbReference type="NCBI Taxonomy" id="670155"/>
    <lineage>
        <taxon>Bacteria</taxon>
        <taxon>Pseudomonadati</taxon>
        <taxon>Pseudomonadota</taxon>
        <taxon>Alphaproteobacteria</taxon>
        <taxon>Rhodobacterales</taxon>
        <taxon>Roseobacteraceae</taxon>
        <taxon>Litoreibacter</taxon>
    </lineage>
</organism>
<dbReference type="SUPFAM" id="SSF48008">
    <property type="entry name" value="GntR ligand-binding domain-like"/>
    <property type="match status" value="1"/>
</dbReference>
<feature type="domain" description="HTH gntR-type" evidence="4">
    <location>
        <begin position="9"/>
        <end position="76"/>
    </location>
</feature>
<dbReference type="EMBL" id="FNOI01000009">
    <property type="protein sequence ID" value="SDX55946.1"/>
    <property type="molecule type" value="Genomic_DNA"/>
</dbReference>
<dbReference type="SMART" id="SM00345">
    <property type="entry name" value="HTH_GNTR"/>
    <property type="match status" value="1"/>
</dbReference>
<dbReference type="Proteomes" id="UP000199441">
    <property type="component" value="Unassembled WGS sequence"/>
</dbReference>
<sequence length="225" mass="25190">MVTDEKLPMSNTEFAVARLRDMIFSGELAAGSDHLETELAEKLKLSRTPIREAVLLLSSQGLLAIRPRKGVRIASLSVSDMEEIYQVLTELESLSAWLAAKKGYKDSELSALADAIDAMDRALEQSDLEAWAVADDQFHASLLELGGNRRIMRIVGMMADQIKRARSVTLHIRPLPVKSNDDHRLVYEAIARGDAETAKRLHYQHRQYAGTMLVSFLEKIQVPYV</sequence>
<protein>
    <submittedName>
        <fullName evidence="5">Transcriptional regulator, GntR family</fullName>
    </submittedName>
</protein>
<dbReference type="SMART" id="SM00895">
    <property type="entry name" value="FCD"/>
    <property type="match status" value="1"/>
</dbReference>
<evidence type="ECO:0000313" key="5">
    <source>
        <dbReference type="EMBL" id="SDX55946.1"/>
    </source>
</evidence>
<dbReference type="Pfam" id="PF07729">
    <property type="entry name" value="FCD"/>
    <property type="match status" value="1"/>
</dbReference>
<dbReference type="Gene3D" id="1.10.10.10">
    <property type="entry name" value="Winged helix-like DNA-binding domain superfamily/Winged helix DNA-binding domain"/>
    <property type="match status" value="1"/>
</dbReference>
<dbReference type="PROSITE" id="PS50949">
    <property type="entry name" value="HTH_GNTR"/>
    <property type="match status" value="1"/>
</dbReference>
<dbReference type="Pfam" id="PF00392">
    <property type="entry name" value="GntR"/>
    <property type="match status" value="1"/>
</dbReference>